<dbReference type="RefSeq" id="WP_203927712.1">
    <property type="nucleotide sequence ID" value="NZ_BOPH01000031.1"/>
</dbReference>
<sequence>MRSLFRRRRLPDGARPALDRDERILAWGGAANDAVVIVTNYGLWLPGLSGSARLGWHEIHKATWSGRALVVVPAREVASHGTYTEMADDDTVSVTLLDPDKVPDQVRARVTKSVAYTSHHALPGGGVRVVARRVPGRDGLRWTVRYDPGTPSAPDAAADLVAAASAAITGGQTVAPPG</sequence>
<keyword evidence="2" id="KW-1185">Reference proteome</keyword>
<evidence type="ECO:0000313" key="2">
    <source>
        <dbReference type="Proteomes" id="UP000635606"/>
    </source>
</evidence>
<dbReference type="AlphaFoldDB" id="A0A8J4EDB6"/>
<organism evidence="1 2">
    <name type="scientific">Virgisporangium ochraceum</name>
    <dbReference type="NCBI Taxonomy" id="65505"/>
    <lineage>
        <taxon>Bacteria</taxon>
        <taxon>Bacillati</taxon>
        <taxon>Actinomycetota</taxon>
        <taxon>Actinomycetes</taxon>
        <taxon>Micromonosporales</taxon>
        <taxon>Micromonosporaceae</taxon>
        <taxon>Virgisporangium</taxon>
    </lineage>
</organism>
<accession>A0A8J4EDB6</accession>
<proteinExistence type="predicted"/>
<comment type="caution">
    <text evidence="1">The sequence shown here is derived from an EMBL/GenBank/DDBJ whole genome shotgun (WGS) entry which is preliminary data.</text>
</comment>
<evidence type="ECO:0000313" key="1">
    <source>
        <dbReference type="EMBL" id="GIJ67767.1"/>
    </source>
</evidence>
<protein>
    <submittedName>
        <fullName evidence="1">Uncharacterized protein</fullName>
    </submittedName>
</protein>
<dbReference type="EMBL" id="BOPH01000031">
    <property type="protein sequence ID" value="GIJ67767.1"/>
    <property type="molecule type" value="Genomic_DNA"/>
</dbReference>
<name>A0A8J4EDB6_9ACTN</name>
<gene>
    <name evidence="1" type="ORF">Voc01_026840</name>
</gene>
<reference evidence="1" key="1">
    <citation type="submission" date="2021-01" db="EMBL/GenBank/DDBJ databases">
        <title>Whole genome shotgun sequence of Virgisporangium ochraceum NBRC 16418.</title>
        <authorList>
            <person name="Komaki H."/>
            <person name="Tamura T."/>
        </authorList>
    </citation>
    <scope>NUCLEOTIDE SEQUENCE</scope>
    <source>
        <strain evidence="1">NBRC 16418</strain>
    </source>
</reference>
<dbReference type="Proteomes" id="UP000635606">
    <property type="component" value="Unassembled WGS sequence"/>
</dbReference>